<evidence type="ECO:0000256" key="6">
    <source>
        <dbReference type="ARBA" id="ARBA00023136"/>
    </source>
</evidence>
<evidence type="ECO:0000256" key="4">
    <source>
        <dbReference type="ARBA" id="ARBA00022692"/>
    </source>
</evidence>
<dbReference type="GO" id="GO:0005886">
    <property type="term" value="C:plasma membrane"/>
    <property type="evidence" value="ECO:0007669"/>
    <property type="project" value="UniProtKB-SubCell"/>
</dbReference>
<feature type="transmembrane region" description="Helical" evidence="8">
    <location>
        <begin position="119"/>
        <end position="147"/>
    </location>
</feature>
<keyword evidence="6 8" id="KW-0472">Membrane</keyword>
<organism evidence="9 10">
    <name type="scientific">Hymenobacter sediminicola</name>
    <dbReference type="NCBI Taxonomy" id="2761579"/>
    <lineage>
        <taxon>Bacteria</taxon>
        <taxon>Pseudomonadati</taxon>
        <taxon>Bacteroidota</taxon>
        <taxon>Cytophagia</taxon>
        <taxon>Cytophagales</taxon>
        <taxon>Hymenobacteraceae</taxon>
        <taxon>Hymenobacter</taxon>
    </lineage>
</organism>
<dbReference type="KEGG" id="hsk:H4317_16120"/>
<protein>
    <submittedName>
        <fullName evidence="9">DUF2029 domain-containing protein</fullName>
    </submittedName>
</protein>
<feature type="transmembrane region" description="Helical" evidence="8">
    <location>
        <begin position="253"/>
        <end position="270"/>
    </location>
</feature>
<keyword evidence="4 8" id="KW-0812">Transmembrane</keyword>
<keyword evidence="3" id="KW-0808">Transferase</keyword>
<dbReference type="RefSeq" id="WP_185887591.1">
    <property type="nucleotide sequence ID" value="NZ_CP060202.1"/>
</dbReference>
<dbReference type="AlphaFoldDB" id="A0A7G7W5M2"/>
<evidence type="ECO:0000256" key="3">
    <source>
        <dbReference type="ARBA" id="ARBA00022679"/>
    </source>
</evidence>
<comment type="subcellular location">
    <subcellularLocation>
        <location evidence="1">Cell membrane</location>
        <topology evidence="1">Multi-pass membrane protein</topology>
    </subcellularLocation>
</comment>
<feature type="transmembrane region" description="Helical" evidence="8">
    <location>
        <begin position="76"/>
        <end position="98"/>
    </location>
</feature>
<evidence type="ECO:0000256" key="2">
    <source>
        <dbReference type="ARBA" id="ARBA00022475"/>
    </source>
</evidence>
<gene>
    <name evidence="9" type="ORF">H4317_16120</name>
</gene>
<evidence type="ECO:0000256" key="1">
    <source>
        <dbReference type="ARBA" id="ARBA00004651"/>
    </source>
</evidence>
<dbReference type="InterPro" id="IPR018584">
    <property type="entry name" value="GT87"/>
</dbReference>
<evidence type="ECO:0000256" key="5">
    <source>
        <dbReference type="ARBA" id="ARBA00022989"/>
    </source>
</evidence>
<keyword evidence="5 8" id="KW-1133">Transmembrane helix</keyword>
<keyword evidence="2" id="KW-1003">Cell membrane</keyword>
<feature type="transmembrane region" description="Helical" evidence="8">
    <location>
        <begin position="282"/>
        <end position="303"/>
    </location>
</feature>
<evidence type="ECO:0000313" key="9">
    <source>
        <dbReference type="EMBL" id="QNH61665.1"/>
    </source>
</evidence>
<comment type="similarity">
    <text evidence="7">Belongs to the glycosyltransferase 87 family.</text>
</comment>
<accession>A0A7G7W5M2</accession>
<keyword evidence="10" id="KW-1185">Reference proteome</keyword>
<proteinExistence type="inferred from homology"/>
<name>A0A7G7W5M2_9BACT</name>
<feature type="transmembrane region" description="Helical" evidence="8">
    <location>
        <begin position="159"/>
        <end position="184"/>
    </location>
</feature>
<evidence type="ECO:0000313" key="10">
    <source>
        <dbReference type="Proteomes" id="UP000515489"/>
    </source>
</evidence>
<sequence>MLPARYSRVLLNPRFVALLYAVLTLIVTAQHYLKGPQSYDNYKIFTWPFYHLLAGRDLYAEYPELYSAPFKYSPTFALAMGALAVLPDWLGLLLWNVLNNVVLFTAGRRLFPDARRSMLFLLLVLVDMMTALHNSQSNALLLGLMLWTYIHLEREKTGWAAVCVALAFFLKIYGLGIGLLFLLYPKQLARGLAWGLAATAVLAAAPLVVVSGTTLAGIYQSWYTVVSGFNTAVQLSLMGVLDTWLGISVWKPGVQAVGLLLLLLPLALYWRQRQHPDFRRLYVALIPVFLVVFNQAGESPMYIMPVAGFMFWWLHYRHTTPLATPLLVLVLLFTTFASTDLYPHSLRSGFFDTYKIKAAPMILVWALIQSQLLLFPRWRDRLAAASEAEAAGAEPVQQNIS</sequence>
<dbReference type="Pfam" id="PF09594">
    <property type="entry name" value="GT87"/>
    <property type="match status" value="1"/>
</dbReference>
<reference evidence="9 10" key="1">
    <citation type="submission" date="2020-08" db="EMBL/GenBank/DDBJ databases">
        <title>Hymenobacter sp. S2-20-2 genome sequencing.</title>
        <authorList>
            <person name="Jin L."/>
        </authorList>
    </citation>
    <scope>NUCLEOTIDE SEQUENCE [LARGE SCALE GENOMIC DNA]</scope>
    <source>
        <strain evidence="9 10">S2-20-2</strain>
    </source>
</reference>
<dbReference type="EMBL" id="CP060202">
    <property type="protein sequence ID" value="QNH61665.1"/>
    <property type="molecule type" value="Genomic_DNA"/>
</dbReference>
<feature type="transmembrane region" description="Helical" evidence="8">
    <location>
        <begin position="323"/>
        <end position="342"/>
    </location>
</feature>
<dbReference type="GO" id="GO:0016758">
    <property type="term" value="F:hexosyltransferase activity"/>
    <property type="evidence" value="ECO:0007669"/>
    <property type="project" value="InterPro"/>
</dbReference>
<evidence type="ECO:0000256" key="8">
    <source>
        <dbReference type="SAM" id="Phobius"/>
    </source>
</evidence>
<dbReference type="Proteomes" id="UP000515489">
    <property type="component" value="Chromosome"/>
</dbReference>
<feature type="transmembrane region" description="Helical" evidence="8">
    <location>
        <begin position="196"/>
        <end position="219"/>
    </location>
</feature>
<evidence type="ECO:0000256" key="7">
    <source>
        <dbReference type="ARBA" id="ARBA00024033"/>
    </source>
</evidence>